<dbReference type="Proteomes" id="UP000001940">
    <property type="component" value="Chromosome IV"/>
</dbReference>
<feature type="transmembrane region" description="Helical" evidence="1">
    <location>
        <begin position="221"/>
        <end position="244"/>
    </location>
</feature>
<dbReference type="InterPro" id="IPR018817">
    <property type="entry name" value="7TM_GPCR_serpentine_rcpt_Srz"/>
</dbReference>
<dbReference type="SMR" id="Q5WRK8"/>
<feature type="transmembrane region" description="Helical" evidence="1">
    <location>
        <begin position="73"/>
        <end position="90"/>
    </location>
</feature>
<dbReference type="CTD" id="3564891"/>
<dbReference type="WormBase" id="Y7A9C.7">
    <property type="protein sequence ID" value="CE37455"/>
    <property type="gene ID" value="WBGene00023514"/>
    <property type="gene designation" value="srz-72"/>
</dbReference>
<feature type="transmembrane region" description="Helical" evidence="1">
    <location>
        <begin position="24"/>
        <end position="45"/>
    </location>
</feature>
<keyword evidence="3" id="KW-1185">Reference proteome</keyword>
<keyword evidence="1" id="KW-0472">Membrane</keyword>
<gene>
    <name evidence="2 4" type="primary">srz-72</name>
    <name evidence="2" type="ORF">CELE_Y7A9C.7</name>
    <name evidence="4" type="ORF">Y7A9C.7</name>
</gene>
<evidence type="ECO:0000313" key="2">
    <source>
        <dbReference type="EMBL" id="CAH60792.1"/>
    </source>
</evidence>
<dbReference type="GeneID" id="3564891"/>
<keyword evidence="2" id="KW-0675">Receptor</keyword>
<feature type="transmembrane region" description="Helical" evidence="1">
    <location>
        <begin position="250"/>
        <end position="274"/>
    </location>
</feature>
<dbReference type="UCSC" id="Y7A9C.7">
    <property type="organism name" value="c. elegans"/>
</dbReference>
<name>Q5WRK8_CAEEL</name>
<dbReference type="PANTHER" id="PTHR31720:SF3">
    <property type="entry name" value="SERPENTINE RECEPTOR, CLASS Z-RELATED"/>
    <property type="match status" value="1"/>
</dbReference>
<accession>Q5WRK8</accession>
<feature type="transmembrane region" description="Helical" evidence="1">
    <location>
        <begin position="102"/>
        <end position="128"/>
    </location>
</feature>
<dbReference type="KEGG" id="cel:CELE_Y7A9C.7"/>
<sequence>METNDTEIFSEALPDLTDWFQNSYFAVFTSSILMSVVLFPLYAYVFKMNRKHDQETLLFPAVNHFYQMTRNTYFIYLSFICFFCLTFTHKHKGQYFNLAFPFLLYGLYTIAHVFSLLTFLLALQRLVLYFSPATEKYVIKVQKQMSKRFWILYAICIIKDLVFVMATYKGYQKSFQITCLIFFIIFNMLSLLSALLHIPIYLSVKKLSYLASAKSNTPQRFIIWQTATVVIFKCTYIPTFLAFLLGELSLLYLVLFSLSIDFFTTPLIVELSYIGCNKRNMKTFFTAFSFRKFIRVLFDMKPKVSVEPQRF</sequence>
<dbReference type="OMA" id="TRNTYFI"/>
<keyword evidence="1" id="KW-0812">Transmembrane</keyword>
<evidence type="ECO:0000313" key="4">
    <source>
        <dbReference type="WormBase" id="Y7A9C.7"/>
    </source>
</evidence>
<dbReference type="AGR" id="WB:WBGene00023514"/>
<dbReference type="RefSeq" id="NP_001023586.1">
    <property type="nucleotide sequence ID" value="NM_001028415.1"/>
</dbReference>
<proteinExistence type="predicted"/>
<dbReference type="EMBL" id="BX284604">
    <property type="protein sequence ID" value="CAH60792.1"/>
    <property type="molecule type" value="Genomic_DNA"/>
</dbReference>
<dbReference type="InParanoid" id="Q5WRK8"/>
<evidence type="ECO:0000256" key="1">
    <source>
        <dbReference type="SAM" id="Phobius"/>
    </source>
</evidence>
<dbReference type="OrthoDB" id="5875403at2759"/>
<dbReference type="PANTHER" id="PTHR31720">
    <property type="entry name" value="SERPENTINE RECEPTOR, CLASS Z-RELATED"/>
    <property type="match status" value="1"/>
</dbReference>
<dbReference type="Pfam" id="PF10325">
    <property type="entry name" value="7TM_GPCR_Srz"/>
    <property type="match status" value="1"/>
</dbReference>
<dbReference type="AlphaFoldDB" id="Q5WRK8"/>
<reference evidence="2 3" key="1">
    <citation type="journal article" date="1998" name="Science">
        <title>Genome sequence of the nematode C. elegans: a platform for investigating biology.</title>
        <authorList>
            <consortium name="The C. elegans sequencing consortium"/>
            <person name="Sulson J.E."/>
            <person name="Waterston R."/>
        </authorList>
    </citation>
    <scope>NUCLEOTIDE SEQUENCE [LARGE SCALE GENOMIC DNA]</scope>
    <source>
        <strain evidence="2 3">Bristol N2</strain>
    </source>
</reference>
<dbReference type="FunCoup" id="Q5WRK8">
    <property type="interactions" value="12"/>
</dbReference>
<feature type="transmembrane region" description="Helical" evidence="1">
    <location>
        <begin position="174"/>
        <end position="200"/>
    </location>
</feature>
<protein>
    <submittedName>
        <fullName evidence="2">Serpentine Receptor, class Z</fullName>
    </submittedName>
</protein>
<organism evidence="2 3">
    <name type="scientific">Caenorhabditis elegans</name>
    <dbReference type="NCBI Taxonomy" id="6239"/>
    <lineage>
        <taxon>Eukaryota</taxon>
        <taxon>Metazoa</taxon>
        <taxon>Ecdysozoa</taxon>
        <taxon>Nematoda</taxon>
        <taxon>Chromadorea</taxon>
        <taxon>Rhabditida</taxon>
        <taxon>Rhabditina</taxon>
        <taxon>Rhabditomorpha</taxon>
        <taxon>Rhabditoidea</taxon>
        <taxon>Rhabditidae</taxon>
        <taxon>Peloderinae</taxon>
        <taxon>Caenorhabditis</taxon>
    </lineage>
</organism>
<dbReference type="HOGENOM" id="CLU_056063_2_1_1"/>
<dbReference type="PhylomeDB" id="Q5WRK8"/>
<feature type="transmembrane region" description="Helical" evidence="1">
    <location>
        <begin position="149"/>
        <end position="168"/>
    </location>
</feature>
<dbReference type="PaxDb" id="6239-Y7A9C.7"/>
<keyword evidence="1" id="KW-1133">Transmembrane helix</keyword>
<evidence type="ECO:0000313" key="3">
    <source>
        <dbReference type="Proteomes" id="UP000001940"/>
    </source>
</evidence>